<proteinExistence type="predicted"/>
<organism evidence="1 2">
    <name type="scientific">Deinandra increscens subsp. villosa</name>
    <dbReference type="NCBI Taxonomy" id="3103831"/>
    <lineage>
        <taxon>Eukaryota</taxon>
        <taxon>Viridiplantae</taxon>
        <taxon>Streptophyta</taxon>
        <taxon>Embryophyta</taxon>
        <taxon>Tracheophyta</taxon>
        <taxon>Spermatophyta</taxon>
        <taxon>Magnoliopsida</taxon>
        <taxon>eudicotyledons</taxon>
        <taxon>Gunneridae</taxon>
        <taxon>Pentapetalae</taxon>
        <taxon>asterids</taxon>
        <taxon>campanulids</taxon>
        <taxon>Asterales</taxon>
        <taxon>Asteraceae</taxon>
        <taxon>Asteroideae</taxon>
        <taxon>Heliantheae alliance</taxon>
        <taxon>Madieae</taxon>
        <taxon>Madiinae</taxon>
        <taxon>Deinandra</taxon>
    </lineage>
</organism>
<reference evidence="1 2" key="1">
    <citation type="submission" date="2024-04" db="EMBL/GenBank/DDBJ databases">
        <title>The reference genome of an endangered Asteraceae, Deinandra increscens subsp. villosa, native to the Central Coast of California.</title>
        <authorList>
            <person name="Guilliams M."/>
            <person name="Hasenstab-Lehman K."/>
            <person name="Meyer R."/>
            <person name="Mcevoy S."/>
        </authorList>
    </citation>
    <scope>NUCLEOTIDE SEQUENCE [LARGE SCALE GENOMIC DNA]</scope>
    <source>
        <tissue evidence="1">Leaf</tissue>
    </source>
</reference>
<dbReference type="PANTHER" id="PTHR14449">
    <property type="entry name" value="FANCONI ANEMIA GROUP F PROTEIN FANCF"/>
    <property type="match status" value="1"/>
</dbReference>
<dbReference type="GO" id="GO:0036297">
    <property type="term" value="P:interstrand cross-link repair"/>
    <property type="evidence" value="ECO:0007669"/>
    <property type="project" value="InterPro"/>
</dbReference>
<gene>
    <name evidence="1" type="ORF">SSX86_026775</name>
</gene>
<evidence type="ECO:0000313" key="1">
    <source>
        <dbReference type="EMBL" id="KAK9055690.1"/>
    </source>
</evidence>
<keyword evidence="2" id="KW-1185">Reference proteome</keyword>
<dbReference type="GO" id="GO:0043240">
    <property type="term" value="C:Fanconi anaemia nuclear complex"/>
    <property type="evidence" value="ECO:0007669"/>
    <property type="project" value="InterPro"/>
</dbReference>
<dbReference type="InterPro" id="IPR035428">
    <property type="entry name" value="FANCF"/>
</dbReference>
<dbReference type="Pfam" id="PF11107">
    <property type="entry name" value="FANCF"/>
    <property type="match status" value="1"/>
</dbReference>
<dbReference type="Proteomes" id="UP001408789">
    <property type="component" value="Unassembled WGS sequence"/>
</dbReference>
<accession>A0AAP0CFI0</accession>
<name>A0AAP0CFI0_9ASTR</name>
<dbReference type="AlphaFoldDB" id="A0AAP0CFI0"/>
<dbReference type="PANTHER" id="PTHR14449:SF2">
    <property type="entry name" value="FANCONI ANEMIA GROUP F PROTEIN"/>
    <property type="match status" value="1"/>
</dbReference>
<evidence type="ECO:0000313" key="2">
    <source>
        <dbReference type="Proteomes" id="UP001408789"/>
    </source>
</evidence>
<sequence>MGVWSHPEISLEELLKFIKGFVDILILASGYQSSGHFAHWDPLNIKKAFQWGLFFENVFKNIDGNQDSVNELNAAISELTSNPHFPQGLKHLSSATLSKARFFILEHLIRTLPTRDSHIKAVLKATIEMDIDELQRTEINYLDAYIDKLKLQNEEGLMDFSPIPCPDDILHVKGKGDTKIDLTTFAIQGIKRRQLVVSRVSSVETSVDFLAKTITQVNSNGELHHEQQNHPTAYVWNQWRTRTLSYLLDKRTIRLVSGASMIFSAPKVQWAQVLERLDMSKEANANFSETIELLLVGCISSRWNHIIQHFISSSHEPPLSISTLYEGVHELILERSQNVNSMQLEEHSKQKEQEIIEYLEVKLRNQIHHLWELSPALTAASLPPWSHLFEAYTSELLSQFKGKKTTNIRCCSCIDDNKEHIECEVVERLWCVYMFHVLKNKSCYNVT</sequence>
<comment type="caution">
    <text evidence="1">The sequence shown here is derived from an EMBL/GenBank/DDBJ whole genome shotgun (WGS) entry which is preliminary data.</text>
</comment>
<protein>
    <submittedName>
        <fullName evidence="1">Uncharacterized protein</fullName>
    </submittedName>
</protein>
<dbReference type="EMBL" id="JBCNJP010000025">
    <property type="protein sequence ID" value="KAK9055690.1"/>
    <property type="molecule type" value="Genomic_DNA"/>
</dbReference>